<dbReference type="AlphaFoldDB" id="A0A6J4QPB8"/>
<accession>A0A6J4QPB8</accession>
<protein>
    <submittedName>
        <fullName evidence="1">Uncharacterized protein</fullName>
    </submittedName>
</protein>
<name>A0A6J4QPB8_9ACTN</name>
<feature type="non-terminal residue" evidence="1">
    <location>
        <position position="25"/>
    </location>
</feature>
<organism evidence="1">
    <name type="scientific">uncultured Rubrobacteraceae bacterium</name>
    <dbReference type="NCBI Taxonomy" id="349277"/>
    <lineage>
        <taxon>Bacteria</taxon>
        <taxon>Bacillati</taxon>
        <taxon>Actinomycetota</taxon>
        <taxon>Rubrobacteria</taxon>
        <taxon>Rubrobacterales</taxon>
        <taxon>Rubrobacteraceae</taxon>
        <taxon>environmental samples</taxon>
    </lineage>
</organism>
<reference evidence="1" key="1">
    <citation type="submission" date="2020-02" db="EMBL/GenBank/DDBJ databases">
        <authorList>
            <person name="Meier V. D."/>
        </authorList>
    </citation>
    <scope>NUCLEOTIDE SEQUENCE</scope>
    <source>
        <strain evidence="1">AVDCRST_MAG01</strain>
    </source>
</reference>
<proteinExistence type="predicted"/>
<sequence length="25" mass="2797">MASEGTEAELLGLFWLHIPTKLALR</sequence>
<gene>
    <name evidence="1" type="ORF">AVDCRST_MAG01-01-4566</name>
</gene>
<dbReference type="EMBL" id="CADCUW010000592">
    <property type="protein sequence ID" value="CAA9450845.1"/>
    <property type="molecule type" value="Genomic_DNA"/>
</dbReference>
<evidence type="ECO:0000313" key="1">
    <source>
        <dbReference type="EMBL" id="CAA9450845.1"/>
    </source>
</evidence>